<evidence type="ECO:0000313" key="13">
    <source>
        <dbReference type="EMBL" id="KAK9695407.1"/>
    </source>
</evidence>
<dbReference type="InterPro" id="IPR013659">
    <property type="entry name" value="A_deaminase_N"/>
</dbReference>
<dbReference type="Pfam" id="PF00962">
    <property type="entry name" value="A_deaminase"/>
    <property type="match status" value="1"/>
</dbReference>
<keyword evidence="7" id="KW-0479">Metal-binding</keyword>
<evidence type="ECO:0000256" key="5">
    <source>
        <dbReference type="ARBA" id="ARBA00018099"/>
    </source>
</evidence>
<dbReference type="AlphaFoldDB" id="A0AAW1IYV8"/>
<dbReference type="EMBL" id="JASPKY010000482">
    <property type="protein sequence ID" value="KAK9695407.1"/>
    <property type="molecule type" value="Genomic_DNA"/>
</dbReference>
<protein>
    <recommendedName>
        <fullName evidence="5">Adenosine deaminase</fullName>
        <ecNumber evidence="4">3.5.4.4</ecNumber>
    </recommendedName>
</protein>
<evidence type="ECO:0000256" key="2">
    <source>
        <dbReference type="ARBA" id="ARBA00004613"/>
    </source>
</evidence>
<dbReference type="GO" id="GO:0006154">
    <property type="term" value="P:adenosine catabolic process"/>
    <property type="evidence" value="ECO:0007669"/>
    <property type="project" value="InterPro"/>
</dbReference>
<evidence type="ECO:0000259" key="11">
    <source>
        <dbReference type="Pfam" id="PF00962"/>
    </source>
</evidence>
<dbReference type="FunFam" id="3.20.20.140:FF:000017">
    <property type="entry name" value="Adenosine deaminase 2"/>
    <property type="match status" value="1"/>
</dbReference>
<name>A0AAW1IYV8_POPJA</name>
<keyword evidence="8" id="KW-0732">Signal</keyword>
<organism evidence="13 14">
    <name type="scientific">Popillia japonica</name>
    <name type="common">Japanese beetle</name>
    <dbReference type="NCBI Taxonomy" id="7064"/>
    <lineage>
        <taxon>Eukaryota</taxon>
        <taxon>Metazoa</taxon>
        <taxon>Ecdysozoa</taxon>
        <taxon>Arthropoda</taxon>
        <taxon>Hexapoda</taxon>
        <taxon>Insecta</taxon>
        <taxon>Pterygota</taxon>
        <taxon>Neoptera</taxon>
        <taxon>Endopterygota</taxon>
        <taxon>Coleoptera</taxon>
        <taxon>Polyphaga</taxon>
        <taxon>Scarabaeiformia</taxon>
        <taxon>Scarabaeidae</taxon>
        <taxon>Rutelinae</taxon>
        <taxon>Popillia</taxon>
    </lineage>
</organism>
<dbReference type="GO" id="GO:0046103">
    <property type="term" value="P:inosine biosynthetic process"/>
    <property type="evidence" value="ECO:0007669"/>
    <property type="project" value="TreeGrafter"/>
</dbReference>
<dbReference type="Proteomes" id="UP001458880">
    <property type="component" value="Unassembled WGS sequence"/>
</dbReference>
<feature type="domain" description="Adenosine/AMP deaminase N-terminal" evidence="12">
    <location>
        <begin position="54"/>
        <end position="128"/>
    </location>
</feature>
<keyword evidence="14" id="KW-1185">Reference proteome</keyword>
<evidence type="ECO:0000256" key="3">
    <source>
        <dbReference type="ARBA" id="ARBA00006083"/>
    </source>
</evidence>
<dbReference type="InterPro" id="IPR032466">
    <property type="entry name" value="Metal_Hydrolase"/>
</dbReference>
<comment type="similarity">
    <text evidence="3">Belongs to the metallo-dependent hydrolases superfamily. Adenosine and AMP deaminases family. ADGF subfamily.</text>
</comment>
<gene>
    <name evidence="13" type="ORF">QE152_g32580</name>
</gene>
<keyword evidence="9" id="KW-0378">Hydrolase</keyword>
<evidence type="ECO:0000313" key="14">
    <source>
        <dbReference type="Proteomes" id="UP001458880"/>
    </source>
</evidence>
<dbReference type="PANTHER" id="PTHR11409">
    <property type="entry name" value="ADENOSINE DEAMINASE"/>
    <property type="match status" value="1"/>
</dbReference>
<dbReference type="GO" id="GO:0005615">
    <property type="term" value="C:extracellular space"/>
    <property type="evidence" value="ECO:0007669"/>
    <property type="project" value="InterPro"/>
</dbReference>
<accession>A0AAW1IYV8</accession>
<evidence type="ECO:0000259" key="12">
    <source>
        <dbReference type="Pfam" id="PF08451"/>
    </source>
</evidence>
<dbReference type="InterPro" id="IPR006331">
    <property type="entry name" value="ADGF"/>
</dbReference>
<evidence type="ECO:0000256" key="1">
    <source>
        <dbReference type="ARBA" id="ARBA00001947"/>
    </source>
</evidence>
<evidence type="ECO:0000256" key="7">
    <source>
        <dbReference type="ARBA" id="ARBA00022723"/>
    </source>
</evidence>
<dbReference type="EC" id="3.5.4.4" evidence="4"/>
<comment type="catalytic activity">
    <reaction evidence="10">
        <text>adenosine + H2O + H(+) = inosine + NH4(+)</text>
        <dbReference type="Rhea" id="RHEA:24408"/>
        <dbReference type="ChEBI" id="CHEBI:15377"/>
        <dbReference type="ChEBI" id="CHEBI:15378"/>
        <dbReference type="ChEBI" id="CHEBI:16335"/>
        <dbReference type="ChEBI" id="CHEBI:17596"/>
        <dbReference type="ChEBI" id="CHEBI:28938"/>
        <dbReference type="EC" id="3.5.4.4"/>
    </reaction>
</comment>
<evidence type="ECO:0000256" key="4">
    <source>
        <dbReference type="ARBA" id="ARBA00012784"/>
    </source>
</evidence>
<dbReference type="InterPro" id="IPR006330">
    <property type="entry name" value="Ado/ade_deaminase"/>
</dbReference>
<dbReference type="PANTHER" id="PTHR11409:SF39">
    <property type="entry name" value="ADENOSINE DEAMINASE 2"/>
    <property type="match status" value="1"/>
</dbReference>
<dbReference type="GO" id="GO:0046872">
    <property type="term" value="F:metal ion binding"/>
    <property type="evidence" value="ECO:0007669"/>
    <property type="project" value="UniProtKB-KW"/>
</dbReference>
<sequence>MNNADAWAANFSRTSVGSVVQYASLDFFNSYSSCFDSMSSIVILLLLISSVLCDYWTQREKLLNDEESLIMGSSIILSSNEKIVNDYLMKQKWEELDYGFKNPGSFIPAHHLFDILSYIEQSDVFHFIRNLPKGALLHGHDTALASGDYLYNLTFSDNLYACIFNEKIHLKFLKEEANDFDCTWKPIQLLRETVRDFDVRLKQQLTLIRENHRDVYTDINVVWNYFTELFITVDPLICFKPIFIDYFYQVLTELYEDNVFYIEFRTTLPTVYDLDGNTYGPVEVAGFYKQVVDDFMLTHPEFLGAKLIYAPVRNVDEDVMEGYIDTVRVLKANFPDFLAGFDLVGQEDLGQPLVKFVNQLQEIKQEVNLFFHAGETNWFGSSTDENLIDAVLLGTLRIGHGYAALKRPEVLNIIKTHQIAIEICPISNQVLLLSDDMRNHPANYLIANGFPVVVSNDDPSFWGTKGLSYDWYMAFMGMTSRRTDLRFLKQLAMNSIVYSVYHDKSLAMEMWQQQWDNFINTLARKIMIDDINDSISLIRM</sequence>
<dbReference type="InterPro" id="IPR001365">
    <property type="entry name" value="A_deaminase_dom"/>
</dbReference>
<feature type="domain" description="Adenosine deaminase" evidence="11">
    <location>
        <begin position="192"/>
        <end position="501"/>
    </location>
</feature>
<evidence type="ECO:0000256" key="10">
    <source>
        <dbReference type="ARBA" id="ARBA00047764"/>
    </source>
</evidence>
<dbReference type="GO" id="GO:0004000">
    <property type="term" value="F:adenosine deaminase activity"/>
    <property type="evidence" value="ECO:0007669"/>
    <property type="project" value="InterPro"/>
</dbReference>
<evidence type="ECO:0000256" key="6">
    <source>
        <dbReference type="ARBA" id="ARBA00022525"/>
    </source>
</evidence>
<evidence type="ECO:0000256" key="9">
    <source>
        <dbReference type="ARBA" id="ARBA00022801"/>
    </source>
</evidence>
<comment type="subcellular location">
    <subcellularLocation>
        <location evidence="2">Secreted</location>
    </subcellularLocation>
</comment>
<keyword evidence="6" id="KW-0964">Secreted</keyword>
<dbReference type="SUPFAM" id="SSF51556">
    <property type="entry name" value="Metallo-dependent hydrolases"/>
    <property type="match status" value="1"/>
</dbReference>
<dbReference type="Gene3D" id="3.20.20.140">
    <property type="entry name" value="Metal-dependent hydrolases"/>
    <property type="match status" value="1"/>
</dbReference>
<reference evidence="13 14" key="1">
    <citation type="journal article" date="2024" name="BMC Genomics">
        <title>De novo assembly and annotation of Popillia japonica's genome with initial clues to its potential as an invasive pest.</title>
        <authorList>
            <person name="Cucini C."/>
            <person name="Boschi S."/>
            <person name="Funari R."/>
            <person name="Cardaioli E."/>
            <person name="Iannotti N."/>
            <person name="Marturano G."/>
            <person name="Paoli F."/>
            <person name="Bruttini M."/>
            <person name="Carapelli A."/>
            <person name="Frati F."/>
            <person name="Nardi F."/>
        </authorList>
    </citation>
    <scope>NUCLEOTIDE SEQUENCE [LARGE SCALE GENOMIC DNA]</scope>
    <source>
        <strain evidence="13">DMR45628</strain>
    </source>
</reference>
<evidence type="ECO:0000256" key="8">
    <source>
        <dbReference type="ARBA" id="ARBA00022729"/>
    </source>
</evidence>
<dbReference type="Pfam" id="PF08451">
    <property type="entry name" value="A_deaminase_N"/>
    <property type="match status" value="1"/>
</dbReference>
<comment type="cofactor">
    <cofactor evidence="1">
        <name>Zn(2+)</name>
        <dbReference type="ChEBI" id="CHEBI:29105"/>
    </cofactor>
</comment>
<dbReference type="NCBIfam" id="TIGR01431">
    <property type="entry name" value="adm_rel"/>
    <property type="match status" value="1"/>
</dbReference>
<comment type="caution">
    <text evidence="13">The sequence shown here is derived from an EMBL/GenBank/DDBJ whole genome shotgun (WGS) entry which is preliminary data.</text>
</comment>
<proteinExistence type="inferred from homology"/>